<dbReference type="RefSeq" id="XP_022507171.1">
    <property type="nucleotide sequence ID" value="XM_022660530.1"/>
</dbReference>
<evidence type="ECO:0000256" key="1">
    <source>
        <dbReference type="ARBA" id="ARBA00007865"/>
    </source>
</evidence>
<name>A0A177EW96_9EURO</name>
<dbReference type="GO" id="GO:0006351">
    <property type="term" value="P:DNA-templated transcription"/>
    <property type="evidence" value="ECO:0007669"/>
    <property type="project" value="InterPro"/>
</dbReference>
<keyword evidence="6" id="KW-1185">Reference proteome</keyword>
<dbReference type="InterPro" id="IPR037175">
    <property type="entry name" value="KFase_sf"/>
</dbReference>
<dbReference type="GO" id="GO:0019441">
    <property type="term" value="P:L-tryptophan catabolic process to kynurenine"/>
    <property type="evidence" value="ECO:0007669"/>
    <property type="project" value="InterPro"/>
</dbReference>
<keyword evidence="2" id="KW-0539">Nucleus</keyword>
<comment type="caution">
    <text evidence="5">The sequence shown here is derived from an EMBL/GenBank/DDBJ whole genome shotgun (WGS) entry which is preliminary data.</text>
</comment>
<feature type="region of interest" description="Disordered" evidence="3">
    <location>
        <begin position="272"/>
        <end position="293"/>
    </location>
</feature>
<evidence type="ECO:0000313" key="5">
    <source>
        <dbReference type="EMBL" id="OAG35219.1"/>
    </source>
</evidence>
<feature type="region of interest" description="Disordered" evidence="3">
    <location>
        <begin position="364"/>
        <end position="386"/>
    </location>
</feature>
<dbReference type="CDD" id="cd12148">
    <property type="entry name" value="fungal_TF_MHR"/>
    <property type="match status" value="1"/>
</dbReference>
<dbReference type="SMART" id="SM00906">
    <property type="entry name" value="Fungal_trans"/>
    <property type="match status" value="1"/>
</dbReference>
<dbReference type="SUPFAM" id="SSF102198">
    <property type="entry name" value="Putative cyclase"/>
    <property type="match status" value="1"/>
</dbReference>
<comment type="similarity">
    <text evidence="1">Belongs to the Cyclase 1 superfamily.</text>
</comment>
<dbReference type="PANTHER" id="PTHR34861:SF11">
    <property type="entry name" value="CYCLASE"/>
    <property type="match status" value="1"/>
</dbReference>
<evidence type="ECO:0000256" key="3">
    <source>
        <dbReference type="SAM" id="MobiDB-lite"/>
    </source>
</evidence>
<dbReference type="Gene3D" id="3.50.30.50">
    <property type="entry name" value="Putative cyclase"/>
    <property type="match status" value="1"/>
</dbReference>
<evidence type="ECO:0000256" key="2">
    <source>
        <dbReference type="ARBA" id="ARBA00023242"/>
    </source>
</evidence>
<gene>
    <name evidence="5" type="ORF">AYO21_10617</name>
</gene>
<dbReference type="Pfam" id="PF04082">
    <property type="entry name" value="Fungal_trans"/>
    <property type="match status" value="1"/>
</dbReference>
<organism evidence="5 6">
    <name type="scientific">Fonsecaea monophora</name>
    <dbReference type="NCBI Taxonomy" id="254056"/>
    <lineage>
        <taxon>Eukaryota</taxon>
        <taxon>Fungi</taxon>
        <taxon>Dikarya</taxon>
        <taxon>Ascomycota</taxon>
        <taxon>Pezizomycotina</taxon>
        <taxon>Eurotiomycetes</taxon>
        <taxon>Chaetothyriomycetidae</taxon>
        <taxon>Chaetothyriales</taxon>
        <taxon>Herpotrichiellaceae</taxon>
        <taxon>Fonsecaea</taxon>
    </lineage>
</organism>
<dbReference type="InterPro" id="IPR007325">
    <property type="entry name" value="KFase/CYL"/>
</dbReference>
<sequence length="883" mass="99634">MSSARPDFESLPLGKNDPPFSAWGLYGPDDELGTLNLLDDKTVLEATREARTGKRIGLDLPLDFSARPSHDREPLKHTVQRKYPRLVHDDVLLFNTQVGTQWDGFRHYGYQAQKVFYNNVKLEEISGPGHPEKTGRDSWYQGPPVTNKLGINKWCKQGIVGRGVLLDYLRWSEQNGRHYELLGDHAIDVDDLTACAEAQGVQFRQGDILLVRVGWKVGYSRLSEDEKITFSYATPTVLVGLATSIKTLRWLWKHGFSACASDAPGLERWPALEGEGEQESSCQADGSRNSPDTCVVLSSTHTRDVVLDKTHATTTVTPPPEPGVEPAVEPDDVRRLETEGYESTLEGPSPAGFLRQYPQTTLTLGGAPGFDERVSNKDPQPAPSSRECCRQHLQLWPPGNDHEEMLRVRRVLERYFEHLNPYYFCLIEVQFFAQFDEYQRIRNGDDVSDDTLQFVALVWSILAHMHALEDNDKKSALHPGWDDYLHATHLLGHTMELGHGDLATIQCLILHACYLLTASVSQHKAAYSVLAQAVRLSYQIGLHNQPSWRMCSPFETHTRQRVFWTVYNVDRTIAQICLVPYLFRDSEINVDLPLRVDDKLLGTSEELPEESPSCSLASYLHEVVRYSRLASEIWDKFTGARSSNPRLDEFIAIMDARILHFRSGLPAFLQLEPGTVAFQAGLSPRACIIWQALMLRLLTNNLRLLLRTKWGSGAVPVPGHQETCVSICSENVDLLHEVYHLVPHERFHKSIFVTYLAGAIKTLATVVLSDKELLELRRRAAPAFQKAMELLRQILPRVATAREVMKKLEQVVKASEELLTRERSILLTPPTDTWPEQGEEMDLETLPEPGALSPGLFLLDDLDFRAMMQGFWIPGAETPSWGP</sequence>
<protein>
    <recommendedName>
        <fullName evidence="4">Xylanolytic transcriptional activator regulatory domain-containing protein</fullName>
    </recommendedName>
</protein>
<proteinExistence type="inferred from homology"/>
<feature type="compositionally biased region" description="Polar residues" evidence="3">
    <location>
        <begin position="279"/>
        <end position="293"/>
    </location>
</feature>
<dbReference type="InterPro" id="IPR007219">
    <property type="entry name" value="XnlR_reg_dom"/>
</dbReference>
<feature type="domain" description="Xylanolytic transcriptional activator regulatory" evidence="4">
    <location>
        <begin position="526"/>
        <end position="599"/>
    </location>
</feature>
<dbReference type="AlphaFoldDB" id="A0A177EW96"/>
<reference evidence="5 6" key="1">
    <citation type="submission" date="2016-03" db="EMBL/GenBank/DDBJ databases">
        <title>Draft genome sequence of the Fonsecaea monophora CBS 269.37.</title>
        <authorList>
            <person name="Bombassaro A."/>
            <person name="Vinicius W.A."/>
            <person name="De Hoog S."/>
            <person name="Sun J."/>
            <person name="Souza E.M."/>
            <person name="Raittz R.T."/>
            <person name="Costa F."/>
            <person name="Leao A.C."/>
            <person name="Tadra-Sfeir M.Z."/>
            <person name="Baura V."/>
            <person name="Balsanelli E."/>
            <person name="Pedrosa F.O."/>
            <person name="Moreno L.F."/>
            <person name="Steffens M.B."/>
            <person name="Xi L."/>
            <person name="Bocca A.L."/>
            <person name="Felipe M.S."/>
            <person name="Teixeira M."/>
            <person name="Telles Filho F.Q."/>
            <person name="Azevedo C.M."/>
            <person name="Gomes R."/>
            <person name="Vicente V.A."/>
        </authorList>
    </citation>
    <scope>NUCLEOTIDE SEQUENCE [LARGE SCALE GENOMIC DNA]</scope>
    <source>
        <strain evidence="5 6">CBS 269.37</strain>
    </source>
</reference>
<dbReference type="OrthoDB" id="3266505at2759"/>
<dbReference type="GO" id="GO:0008270">
    <property type="term" value="F:zinc ion binding"/>
    <property type="evidence" value="ECO:0007669"/>
    <property type="project" value="InterPro"/>
</dbReference>
<dbReference type="GO" id="GO:0004061">
    <property type="term" value="F:arylformamidase activity"/>
    <property type="evidence" value="ECO:0007669"/>
    <property type="project" value="InterPro"/>
</dbReference>
<dbReference type="GO" id="GO:0003677">
    <property type="term" value="F:DNA binding"/>
    <property type="evidence" value="ECO:0007669"/>
    <property type="project" value="InterPro"/>
</dbReference>
<evidence type="ECO:0000259" key="4">
    <source>
        <dbReference type="SMART" id="SM00906"/>
    </source>
</evidence>
<accession>A0A177EW96</accession>
<dbReference type="PANTHER" id="PTHR34861">
    <property type="match status" value="1"/>
</dbReference>
<dbReference type="EMBL" id="LVKK01000125">
    <property type="protein sequence ID" value="OAG35219.1"/>
    <property type="molecule type" value="Genomic_DNA"/>
</dbReference>
<evidence type="ECO:0000313" key="6">
    <source>
        <dbReference type="Proteomes" id="UP000077002"/>
    </source>
</evidence>
<dbReference type="GeneID" id="34605732"/>
<dbReference type="Pfam" id="PF04199">
    <property type="entry name" value="Cyclase"/>
    <property type="match status" value="1"/>
</dbReference>
<feature type="region of interest" description="Disordered" evidence="3">
    <location>
        <begin position="306"/>
        <end position="331"/>
    </location>
</feature>
<dbReference type="Proteomes" id="UP000077002">
    <property type="component" value="Unassembled WGS sequence"/>
</dbReference>